<accession>A0A077EG21</accession>
<dbReference type="PROSITE" id="PS51186">
    <property type="entry name" value="GNAT"/>
    <property type="match status" value="1"/>
</dbReference>
<reference evidence="4" key="1">
    <citation type="journal article" date="2013" name="Lancet">
        <title>First case of E anophelis outbreak in an intensive-care unit.</title>
        <authorList>
            <person name="Teo J."/>
            <person name="Tan S.Y."/>
            <person name="Tay M."/>
            <person name="Ding Y."/>
            <person name="Kjelleberg S."/>
            <person name="Givskov M."/>
            <person name="Lin R.T."/>
            <person name="Yang L."/>
        </authorList>
    </citation>
    <scope>NUCLEOTIDE SEQUENCE [LARGE SCALE GENOMIC DNA]</scope>
    <source>
        <strain evidence="4">NUHP1</strain>
    </source>
</reference>
<dbReference type="PANTHER" id="PTHR43800">
    <property type="entry name" value="PEPTIDYL-LYSINE N-ACETYLTRANSFERASE YJAB"/>
    <property type="match status" value="1"/>
</dbReference>
<dbReference type="GO" id="GO:0016747">
    <property type="term" value="F:acyltransferase activity, transferring groups other than amino-acyl groups"/>
    <property type="evidence" value="ECO:0007669"/>
    <property type="project" value="InterPro"/>
</dbReference>
<evidence type="ECO:0000313" key="4">
    <source>
        <dbReference type="EMBL" id="AIL46407.1"/>
    </source>
</evidence>
<dbReference type="STRING" id="1338011.BD94_2632"/>
<keyword evidence="1 4" id="KW-0808">Transferase</keyword>
<dbReference type="KEGG" id="eao:BD94_2632"/>
<evidence type="ECO:0000256" key="2">
    <source>
        <dbReference type="ARBA" id="ARBA00023315"/>
    </source>
</evidence>
<feature type="domain" description="N-acetyltransferase" evidence="3">
    <location>
        <begin position="1"/>
        <end position="149"/>
    </location>
</feature>
<dbReference type="EMBL" id="CP007547">
    <property type="protein sequence ID" value="AIL46407.1"/>
    <property type="molecule type" value="Genomic_DNA"/>
</dbReference>
<dbReference type="InterPro" id="IPR000182">
    <property type="entry name" value="GNAT_dom"/>
</dbReference>
<proteinExistence type="predicted"/>
<dbReference type="RefSeq" id="WP_024565481.1">
    <property type="nucleotide sequence ID" value="NZ_CP007547.1"/>
</dbReference>
<dbReference type="SUPFAM" id="SSF55729">
    <property type="entry name" value="Acyl-CoA N-acyltransferases (Nat)"/>
    <property type="match status" value="1"/>
</dbReference>
<protein>
    <submittedName>
        <fullName evidence="4">GCN5-related N-acetyltransferase</fullName>
    </submittedName>
</protein>
<organism evidence="4 5">
    <name type="scientific">Elizabethkingia anophelis NUHP1</name>
    <dbReference type="NCBI Taxonomy" id="1338011"/>
    <lineage>
        <taxon>Bacteria</taxon>
        <taxon>Pseudomonadati</taxon>
        <taxon>Bacteroidota</taxon>
        <taxon>Flavobacteriia</taxon>
        <taxon>Flavobacteriales</taxon>
        <taxon>Weeksellaceae</taxon>
        <taxon>Elizabethkingia</taxon>
    </lineage>
</organism>
<evidence type="ECO:0000256" key="1">
    <source>
        <dbReference type="ARBA" id="ARBA00022679"/>
    </source>
</evidence>
<sequence length="149" mass="17946">MLIKKSEPKYHSELSEIAKKSKRFWGYSDEWMHLWDEDLTLTQEYIDTNEVWHIENESEEIIGFYSFYRENEDFIRLDFLFIKPEYIGYGYGKLLINHFFSQAKLLADKIVLDADPYAEEFYQKFGFKTVENKPTKIEGRFLPVMSKII</sequence>
<dbReference type="eggNOG" id="COG0456">
    <property type="taxonomic scope" value="Bacteria"/>
</dbReference>
<dbReference type="Proteomes" id="UP000028933">
    <property type="component" value="Chromosome"/>
</dbReference>
<reference evidence="4" key="2">
    <citation type="journal article" date="2015" name="Genome Biol. Evol.">
        <title>Complete Genome Sequence and Transcriptomic Analysis of the Novel Pathogen Elizabethkingia anophelis in Response to Oxidative Stress.</title>
        <authorList>
            <person name="Li Y."/>
            <person name="Liu Y."/>
            <person name="Chew S.C."/>
            <person name="Tay M."/>
            <person name="Salido M.M."/>
            <person name="Teo J."/>
            <person name="Lauro F.M."/>
            <person name="Givskov M."/>
            <person name="Yang L."/>
        </authorList>
    </citation>
    <scope>NUCLEOTIDE SEQUENCE</scope>
    <source>
        <strain evidence="4">NUHP1</strain>
    </source>
</reference>
<dbReference type="PANTHER" id="PTHR43800:SF1">
    <property type="entry name" value="PEPTIDYL-LYSINE N-ACETYLTRANSFERASE YJAB"/>
    <property type="match status" value="1"/>
</dbReference>
<gene>
    <name evidence="4" type="ORF">BD94_2632</name>
</gene>
<keyword evidence="2" id="KW-0012">Acyltransferase</keyword>
<dbReference type="InterPro" id="IPR016181">
    <property type="entry name" value="Acyl_CoA_acyltransferase"/>
</dbReference>
<evidence type="ECO:0000259" key="3">
    <source>
        <dbReference type="PROSITE" id="PS51186"/>
    </source>
</evidence>
<name>A0A077EG21_9FLAO</name>
<dbReference type="CDD" id="cd04301">
    <property type="entry name" value="NAT_SF"/>
    <property type="match status" value="1"/>
</dbReference>
<dbReference type="Gene3D" id="3.40.630.30">
    <property type="match status" value="1"/>
</dbReference>
<dbReference type="HOGENOM" id="CLU_116318_1_0_10"/>
<dbReference type="Pfam" id="PF13673">
    <property type="entry name" value="Acetyltransf_10"/>
    <property type="match status" value="1"/>
</dbReference>
<evidence type="ECO:0000313" key="5">
    <source>
        <dbReference type="Proteomes" id="UP000028933"/>
    </source>
</evidence>
<dbReference type="AlphaFoldDB" id="A0A077EG21"/>